<feature type="transmembrane region" description="Helical" evidence="3">
    <location>
        <begin position="122"/>
        <end position="141"/>
    </location>
</feature>
<dbReference type="InterPro" id="IPR050375">
    <property type="entry name" value="MFS_TsgA-like"/>
</dbReference>
<dbReference type="Gene3D" id="1.20.1250.20">
    <property type="entry name" value="MFS general substrate transporter like domains"/>
    <property type="match status" value="2"/>
</dbReference>
<feature type="transmembrane region" description="Helical" evidence="3">
    <location>
        <begin position="565"/>
        <end position="584"/>
    </location>
</feature>
<evidence type="ECO:0000313" key="6">
    <source>
        <dbReference type="Proteomes" id="UP001610432"/>
    </source>
</evidence>
<keyword evidence="2" id="KW-1003">Cell membrane</keyword>
<feature type="domain" description="Rhodopsin" evidence="4">
    <location>
        <begin position="25"/>
        <end position="279"/>
    </location>
</feature>
<feature type="transmembrane region" description="Helical" evidence="3">
    <location>
        <begin position="6"/>
        <end position="29"/>
    </location>
</feature>
<accession>A0ABR4LKV0</accession>
<feature type="transmembrane region" description="Helical" evidence="3">
    <location>
        <begin position="741"/>
        <end position="758"/>
    </location>
</feature>
<dbReference type="InterPro" id="IPR036259">
    <property type="entry name" value="MFS_trans_sf"/>
</dbReference>
<dbReference type="RefSeq" id="XP_070882976.1">
    <property type="nucleotide sequence ID" value="XM_071029969.1"/>
</dbReference>
<evidence type="ECO:0000259" key="4">
    <source>
        <dbReference type="Pfam" id="PF20684"/>
    </source>
</evidence>
<feature type="transmembrane region" description="Helical" evidence="3">
    <location>
        <begin position="41"/>
        <end position="62"/>
    </location>
</feature>
<feature type="transmembrane region" description="Helical" evidence="3">
    <location>
        <begin position="166"/>
        <end position="188"/>
    </location>
</feature>
<dbReference type="Pfam" id="PF20684">
    <property type="entry name" value="Fung_rhodopsin"/>
    <property type="match status" value="1"/>
</dbReference>
<evidence type="ECO:0000256" key="2">
    <source>
        <dbReference type="ARBA" id="ARBA00022475"/>
    </source>
</evidence>
<evidence type="ECO:0000313" key="5">
    <source>
        <dbReference type="EMBL" id="KAL2863997.1"/>
    </source>
</evidence>
<comment type="subcellular location">
    <subcellularLocation>
        <location evidence="1">Cell inner membrane</location>
        <topology evidence="1">Multi-pass membrane protein</topology>
    </subcellularLocation>
</comment>
<evidence type="ECO:0000256" key="1">
    <source>
        <dbReference type="ARBA" id="ARBA00004429"/>
    </source>
</evidence>
<feature type="transmembrane region" description="Helical" evidence="3">
    <location>
        <begin position="432"/>
        <end position="453"/>
    </location>
</feature>
<feature type="transmembrane region" description="Helical" evidence="3">
    <location>
        <begin position="770"/>
        <end position="789"/>
    </location>
</feature>
<sequence length="824" mass="91095">MEGRQPIVLGVSISIFVLASAFVILRFVSHFFVVGRIWLHDYLMLVAWVLDFGLSFSLFYAAQRGLGLHSRNIPPENNPSLNRANYAFTVLYNPALMAVKSSILVFYLTLTQREKFFRWANYVTLLVTGLAGLVLTFVYVFQCRPVDSAFLSTIPPGARCTDILTLYLTSAPVNIATDLAILFLPIPIITKLHLPRKQKIILIITFGFGFFATAVDVVRVAFLQQAATSRQMRIEAIHLSNYQTIDFSWYASLSFMWSAVEVNSLVICGCVPTLKPLIASMLPTLIRDTDEATHDRNASYGTSSISTTIERPVVGRGYTPPPPPPVHDSLVDIPRRPNSQLFTNISSFLDRLRRDGLDAEAVTSHNRVSHPQERTFSNFVNLRNPECMLKLNNKESILPNVLITLLFFMWGFAYGFLGVLNTQFQIIVQLNVWQSLGLHGAYFGGYAIGPLLIGRTVLKGWGFKSTFMTGLCIYGLGALIFWPSAVLISYVGFIISNIVVGCGLGVLETAANPFLALCGPLENAEIRLNLSQGVQAIGSVLSELLAQRVLFKRVKDVASLVDVQWTYLGIALFDALLAAAFFYLPVPEASDEDLQELADQRREDNKTKVAGMPVVWLTAGLGVWSQFFYVAGQEVFSTSLIPFVIAAHPKSPLTPFSFLTIGHVVFAAGRFLTAFSLLILKPRWTLLISYMGMIVFSVLCMKTTGVTAVAMSMMIYLFESGAFSTIFAISLRGAGRHTKTIASFLAAAICGGAFFPFARQSLSLARGESFSFVVLAALFSAGAFFPVYLNLVMAAKKQVDPVPNEHFRCRRHPHCHHQNHPSSD</sequence>
<dbReference type="InterPro" id="IPR011701">
    <property type="entry name" value="MFS"/>
</dbReference>
<keyword evidence="3" id="KW-0812">Transmembrane</keyword>
<dbReference type="InterPro" id="IPR049326">
    <property type="entry name" value="Rhodopsin_dom_fungi"/>
</dbReference>
<keyword evidence="3" id="KW-0472">Membrane</keyword>
<name>A0ABR4LKV0_9EURO</name>
<gene>
    <name evidence="5" type="ORF">BJX67DRAFT_362195</name>
</gene>
<feature type="transmembrane region" description="Helical" evidence="3">
    <location>
        <begin position="656"/>
        <end position="680"/>
    </location>
</feature>
<keyword evidence="6" id="KW-1185">Reference proteome</keyword>
<dbReference type="Pfam" id="PF07690">
    <property type="entry name" value="MFS_1"/>
    <property type="match status" value="1"/>
</dbReference>
<dbReference type="EMBL" id="JBFXLQ010000045">
    <property type="protein sequence ID" value="KAL2863997.1"/>
    <property type="molecule type" value="Genomic_DNA"/>
</dbReference>
<comment type="caution">
    <text evidence="5">The sequence shown here is derived from an EMBL/GenBank/DDBJ whole genome shotgun (WGS) entry which is preliminary data.</text>
</comment>
<dbReference type="PANTHER" id="PTHR43702">
    <property type="entry name" value="L-FUCOSE-PROTON SYMPORTER"/>
    <property type="match status" value="1"/>
</dbReference>
<dbReference type="GeneID" id="98145041"/>
<proteinExistence type="predicted"/>
<reference evidence="5 6" key="1">
    <citation type="submission" date="2024-07" db="EMBL/GenBank/DDBJ databases">
        <title>Section-level genome sequencing and comparative genomics of Aspergillus sections Usti and Cavernicolus.</title>
        <authorList>
            <consortium name="Lawrence Berkeley National Laboratory"/>
            <person name="Nybo J.L."/>
            <person name="Vesth T.C."/>
            <person name="Theobald S."/>
            <person name="Frisvad J.C."/>
            <person name="Larsen T.O."/>
            <person name="Kjaerboelling I."/>
            <person name="Rothschild-Mancinelli K."/>
            <person name="Lyhne E.K."/>
            <person name="Kogle M.E."/>
            <person name="Barry K."/>
            <person name="Clum A."/>
            <person name="Na H."/>
            <person name="Ledsgaard L."/>
            <person name="Lin J."/>
            <person name="Lipzen A."/>
            <person name="Kuo A."/>
            <person name="Riley R."/>
            <person name="Mondo S."/>
            <person name="Labutti K."/>
            <person name="Haridas S."/>
            <person name="Pangalinan J."/>
            <person name="Salamov A.A."/>
            <person name="Simmons B.A."/>
            <person name="Magnuson J.K."/>
            <person name="Chen J."/>
            <person name="Drula E."/>
            <person name="Henrissat B."/>
            <person name="Wiebenga A."/>
            <person name="Lubbers R.J."/>
            <person name="Gomes A.C."/>
            <person name="Macurrencykelacurrency M.R."/>
            <person name="Stajich J."/>
            <person name="Grigoriev I.V."/>
            <person name="Mortensen U.H."/>
            <person name="De Vries R.P."/>
            <person name="Baker S.E."/>
            <person name="Andersen M.R."/>
        </authorList>
    </citation>
    <scope>NUCLEOTIDE SEQUENCE [LARGE SCALE GENOMIC DNA]</scope>
    <source>
        <strain evidence="5 6">CBS 449.75</strain>
    </source>
</reference>
<feature type="transmembrane region" description="Helical" evidence="3">
    <location>
        <begin position="397"/>
        <end position="420"/>
    </location>
</feature>
<feature type="transmembrane region" description="Helical" evidence="3">
    <location>
        <begin position="200"/>
        <end position="222"/>
    </location>
</feature>
<dbReference type="PANTHER" id="PTHR43702:SF13">
    <property type="entry name" value="MONOSACCHARIDE TRANSPORTER, PUTATIVE (AFU_ORTHOLOGUE AFUA_4G06630)-RELATED"/>
    <property type="match status" value="1"/>
</dbReference>
<feature type="transmembrane region" description="Helical" evidence="3">
    <location>
        <begin position="710"/>
        <end position="729"/>
    </location>
</feature>
<evidence type="ECO:0000256" key="3">
    <source>
        <dbReference type="SAM" id="Phobius"/>
    </source>
</evidence>
<feature type="transmembrane region" description="Helical" evidence="3">
    <location>
        <begin position="86"/>
        <end position="110"/>
    </location>
</feature>
<dbReference type="SUPFAM" id="SSF103473">
    <property type="entry name" value="MFS general substrate transporter"/>
    <property type="match status" value="1"/>
</dbReference>
<dbReference type="Proteomes" id="UP001610432">
    <property type="component" value="Unassembled WGS sequence"/>
</dbReference>
<feature type="transmembrane region" description="Helical" evidence="3">
    <location>
        <begin position="687"/>
        <end position="704"/>
    </location>
</feature>
<keyword evidence="3" id="KW-1133">Transmembrane helix</keyword>
<protein>
    <submittedName>
        <fullName evidence="5">MFS general substrate transporter</fullName>
    </submittedName>
</protein>
<organism evidence="5 6">
    <name type="scientific">Aspergillus lucknowensis</name>
    <dbReference type="NCBI Taxonomy" id="176173"/>
    <lineage>
        <taxon>Eukaryota</taxon>
        <taxon>Fungi</taxon>
        <taxon>Dikarya</taxon>
        <taxon>Ascomycota</taxon>
        <taxon>Pezizomycotina</taxon>
        <taxon>Eurotiomycetes</taxon>
        <taxon>Eurotiomycetidae</taxon>
        <taxon>Eurotiales</taxon>
        <taxon>Aspergillaceae</taxon>
        <taxon>Aspergillus</taxon>
        <taxon>Aspergillus subgen. Nidulantes</taxon>
    </lineage>
</organism>